<dbReference type="AlphaFoldDB" id="A0A6C0BJL9"/>
<dbReference type="EMBL" id="MN739162">
    <property type="protein sequence ID" value="QHS91608.1"/>
    <property type="molecule type" value="Genomic_DNA"/>
</dbReference>
<sequence>MSFPYVFYYGNNENCMDISPLVSQKCMLGSGQHAFIPAGNQNLTALFGDPFPGQTKYIYIYDFVKKTLSKCNETREVHINIINNMIQFVPSTKIFDGIFSNTYPKLFKMIKEINLLFGEWDEELPETLMTTHWLKGHEKVLEIGGNIGRNSLIIGKLLQDSRNLVTMECSQNFANQLEINRDTNNLHFHIEKSALSKRKLILQHWTVFESLAEDVPKGCERVQTITLPELRAKYPIEFDTLVLDCEGSFYTIVLDYPEILDNIKLVIVENDYTKLHEKEYIDKMLIERGLKCVYSDSGGWLHHHACVNNFYEVWSIPTLDSKQESTAPTIDA</sequence>
<name>A0A6C0BJL9_9ZZZZ</name>
<evidence type="ECO:0008006" key="2">
    <source>
        <dbReference type="Google" id="ProtNLM"/>
    </source>
</evidence>
<dbReference type="SUPFAM" id="SSF53335">
    <property type="entry name" value="S-adenosyl-L-methionine-dependent methyltransferases"/>
    <property type="match status" value="1"/>
</dbReference>
<reference evidence="1" key="1">
    <citation type="journal article" date="2020" name="Nature">
        <title>Giant virus diversity and host interactions through global metagenomics.</title>
        <authorList>
            <person name="Schulz F."/>
            <person name="Roux S."/>
            <person name="Paez-Espino D."/>
            <person name="Jungbluth S."/>
            <person name="Walsh D.A."/>
            <person name="Denef V.J."/>
            <person name="McMahon K.D."/>
            <person name="Konstantinidis K.T."/>
            <person name="Eloe-Fadrosh E.A."/>
            <person name="Kyrpides N.C."/>
            <person name="Woyke T."/>
        </authorList>
    </citation>
    <scope>NUCLEOTIDE SEQUENCE</scope>
    <source>
        <strain evidence="1">GVMAG-M-3300013006-15</strain>
    </source>
</reference>
<organism evidence="1">
    <name type="scientific">viral metagenome</name>
    <dbReference type="NCBI Taxonomy" id="1070528"/>
    <lineage>
        <taxon>unclassified sequences</taxon>
        <taxon>metagenomes</taxon>
        <taxon>organismal metagenomes</taxon>
    </lineage>
</organism>
<proteinExistence type="predicted"/>
<protein>
    <recommendedName>
        <fullName evidence="2">Methyltransferase FkbM domain-containing protein</fullName>
    </recommendedName>
</protein>
<evidence type="ECO:0000313" key="1">
    <source>
        <dbReference type="EMBL" id="QHS91608.1"/>
    </source>
</evidence>
<dbReference type="InterPro" id="IPR029063">
    <property type="entry name" value="SAM-dependent_MTases_sf"/>
</dbReference>
<accession>A0A6C0BJL9</accession>
<dbReference type="Gene3D" id="3.40.50.150">
    <property type="entry name" value="Vaccinia Virus protein VP39"/>
    <property type="match status" value="1"/>
</dbReference>